<comment type="subcellular location">
    <subcellularLocation>
        <location evidence="5">Cytoplasm</location>
    </subcellularLocation>
</comment>
<dbReference type="Pfam" id="PF24986">
    <property type="entry name" value="PRC_RimM"/>
    <property type="match status" value="1"/>
</dbReference>
<dbReference type="GO" id="GO:0006364">
    <property type="term" value="P:rRNA processing"/>
    <property type="evidence" value="ECO:0007669"/>
    <property type="project" value="UniProtKB-UniRule"/>
</dbReference>
<comment type="similarity">
    <text evidence="5">Belongs to the RimM family.</text>
</comment>
<sequence>MKIVIGDLVNFHGIKGEVKVLSDSDFAEIRFKPGNVVEINNTEYTISGYRTHKGFHMLTFEGVTNINEVEDLKGKPVYGEVSEEEELAEGEYHYKDIIGLEAQLLETGEVLGKVVNIVETGAKDVFVIKGKKEIMIPFVEEFIPVVDLEKGIIQITPIEGMIE</sequence>
<dbReference type="PANTHER" id="PTHR33692:SF1">
    <property type="entry name" value="RIBOSOME MATURATION FACTOR RIMM"/>
    <property type="match status" value="1"/>
</dbReference>
<keyword evidence="2 5" id="KW-0690">Ribosome biogenesis</keyword>
<dbReference type="PANTHER" id="PTHR33692">
    <property type="entry name" value="RIBOSOME MATURATION FACTOR RIMM"/>
    <property type="match status" value="1"/>
</dbReference>
<dbReference type="RefSeq" id="WP_186087071.1">
    <property type="nucleotide sequence ID" value="NZ_BMDB01000001.1"/>
</dbReference>
<comment type="function">
    <text evidence="5">An accessory protein needed during the final step in the assembly of 30S ribosomal subunit, possibly for assembly of the head region. Essential for efficient processing of 16S rRNA. May be needed both before and after RbfA during the maturation of 16S rRNA. It has affinity for free ribosomal 30S subunits but not for 70S ribosomes.</text>
</comment>
<dbReference type="InterPro" id="IPR011961">
    <property type="entry name" value="RimM"/>
</dbReference>
<keyword evidence="1 5" id="KW-0963">Cytoplasm</keyword>
<dbReference type="InterPro" id="IPR036976">
    <property type="entry name" value="RimM_N_sf"/>
</dbReference>
<dbReference type="InterPro" id="IPR002676">
    <property type="entry name" value="RimM_N"/>
</dbReference>
<dbReference type="AlphaFoldDB" id="A0A6V7RGJ2"/>
<organism evidence="8 9">
    <name type="scientific">Phocicoccus schoeneichii</name>
    <dbReference type="NCBI Taxonomy" id="1812261"/>
    <lineage>
        <taxon>Bacteria</taxon>
        <taxon>Bacillati</taxon>
        <taxon>Bacillota</taxon>
        <taxon>Bacilli</taxon>
        <taxon>Bacillales</taxon>
        <taxon>Salinicoccaceae</taxon>
        <taxon>Phocicoccus</taxon>
    </lineage>
</organism>
<dbReference type="EMBL" id="CAJEWE010000010">
    <property type="protein sequence ID" value="CAD2076113.1"/>
    <property type="molecule type" value="Genomic_DNA"/>
</dbReference>
<evidence type="ECO:0000256" key="1">
    <source>
        <dbReference type="ARBA" id="ARBA00022490"/>
    </source>
</evidence>
<dbReference type="SUPFAM" id="SSF50447">
    <property type="entry name" value="Translation proteins"/>
    <property type="match status" value="1"/>
</dbReference>
<comment type="subunit">
    <text evidence="5">Binds ribosomal protein uS19.</text>
</comment>
<reference evidence="8 9" key="1">
    <citation type="submission" date="2020-07" db="EMBL/GenBank/DDBJ databases">
        <authorList>
            <person name="Criscuolo A."/>
        </authorList>
    </citation>
    <scope>NUCLEOTIDE SEQUENCE [LARGE SCALE GENOMIC DNA]</scope>
    <source>
        <strain evidence="9">CIP 111030</strain>
    </source>
</reference>
<dbReference type="HAMAP" id="MF_00014">
    <property type="entry name" value="Ribosome_mat_RimM"/>
    <property type="match status" value="1"/>
</dbReference>
<evidence type="ECO:0000256" key="2">
    <source>
        <dbReference type="ARBA" id="ARBA00022517"/>
    </source>
</evidence>
<evidence type="ECO:0000313" key="9">
    <source>
        <dbReference type="Proteomes" id="UP000521032"/>
    </source>
</evidence>
<dbReference type="GO" id="GO:0043022">
    <property type="term" value="F:ribosome binding"/>
    <property type="evidence" value="ECO:0007669"/>
    <property type="project" value="InterPro"/>
</dbReference>
<dbReference type="GO" id="GO:0042274">
    <property type="term" value="P:ribosomal small subunit biogenesis"/>
    <property type="evidence" value="ECO:0007669"/>
    <property type="project" value="UniProtKB-UniRule"/>
</dbReference>
<feature type="domain" description="RimM N-terminal" evidence="6">
    <location>
        <begin position="4"/>
        <end position="78"/>
    </location>
</feature>
<dbReference type="InterPro" id="IPR011033">
    <property type="entry name" value="PRC_barrel-like_sf"/>
</dbReference>
<dbReference type="Gene3D" id="2.30.30.240">
    <property type="entry name" value="PRC-barrel domain"/>
    <property type="match status" value="1"/>
</dbReference>
<evidence type="ECO:0000259" key="6">
    <source>
        <dbReference type="Pfam" id="PF01782"/>
    </source>
</evidence>
<dbReference type="InterPro" id="IPR056792">
    <property type="entry name" value="PRC_RimM"/>
</dbReference>
<evidence type="ECO:0000259" key="7">
    <source>
        <dbReference type="Pfam" id="PF24986"/>
    </source>
</evidence>
<dbReference type="Pfam" id="PF01782">
    <property type="entry name" value="RimM"/>
    <property type="match status" value="1"/>
</dbReference>
<dbReference type="SUPFAM" id="SSF50346">
    <property type="entry name" value="PRC-barrel domain"/>
    <property type="match status" value="1"/>
</dbReference>
<accession>A0A6V7RGJ2</accession>
<gene>
    <name evidence="5 8" type="primary">rimM</name>
    <name evidence="8" type="ORF">JEOSCH030_00991</name>
</gene>
<dbReference type="InterPro" id="IPR009000">
    <property type="entry name" value="Transl_B-barrel_sf"/>
</dbReference>
<keyword evidence="3 5" id="KW-0698">rRNA processing</keyword>
<evidence type="ECO:0000256" key="5">
    <source>
        <dbReference type="HAMAP-Rule" id="MF_00014"/>
    </source>
</evidence>
<keyword evidence="4 5" id="KW-0143">Chaperone</keyword>
<dbReference type="GO" id="GO:0005737">
    <property type="term" value="C:cytoplasm"/>
    <property type="evidence" value="ECO:0007669"/>
    <property type="project" value="UniProtKB-SubCell"/>
</dbReference>
<evidence type="ECO:0000256" key="4">
    <source>
        <dbReference type="ARBA" id="ARBA00023186"/>
    </source>
</evidence>
<dbReference type="Proteomes" id="UP000521032">
    <property type="component" value="Unassembled WGS sequence"/>
</dbReference>
<keyword evidence="9" id="KW-1185">Reference proteome</keyword>
<dbReference type="NCBIfam" id="TIGR02273">
    <property type="entry name" value="16S_RimM"/>
    <property type="match status" value="1"/>
</dbReference>
<evidence type="ECO:0000256" key="3">
    <source>
        <dbReference type="ARBA" id="ARBA00022552"/>
    </source>
</evidence>
<proteinExistence type="inferred from homology"/>
<protein>
    <recommendedName>
        <fullName evidence="5">Ribosome maturation factor RimM</fullName>
    </recommendedName>
</protein>
<dbReference type="GO" id="GO:0005840">
    <property type="term" value="C:ribosome"/>
    <property type="evidence" value="ECO:0007669"/>
    <property type="project" value="InterPro"/>
</dbReference>
<evidence type="ECO:0000313" key="8">
    <source>
        <dbReference type="EMBL" id="CAD2076113.1"/>
    </source>
</evidence>
<comment type="domain">
    <text evidence="5">The PRC barrel domain binds ribosomal protein uS19.</text>
</comment>
<dbReference type="Gene3D" id="2.40.30.60">
    <property type="entry name" value="RimM"/>
    <property type="match status" value="1"/>
</dbReference>
<comment type="caution">
    <text evidence="8">The sequence shown here is derived from an EMBL/GenBank/DDBJ whole genome shotgun (WGS) entry which is preliminary data.</text>
</comment>
<feature type="domain" description="Ribosome maturation factor RimM PRC barrel" evidence="7">
    <location>
        <begin position="95"/>
        <end position="160"/>
    </location>
</feature>
<name>A0A6V7RGJ2_9BACL</name>